<gene>
    <name evidence="2" type="ORF">SR1949_48450</name>
</gene>
<name>A0A480A496_9CYAN</name>
<reference evidence="3" key="1">
    <citation type="submission" date="2019-02" db="EMBL/GenBank/DDBJ databases">
        <title>Draft genome sequence of Sphaerospermopsis reniformis NIES-1949.</title>
        <authorList>
            <person name="Yamaguchi H."/>
            <person name="Suzuki S."/>
            <person name="Kawachi M."/>
        </authorList>
    </citation>
    <scope>NUCLEOTIDE SEQUENCE [LARGE SCALE GENOMIC DNA]</scope>
    <source>
        <strain evidence="3">NIES-1949</strain>
    </source>
</reference>
<dbReference type="AlphaFoldDB" id="A0A480A496"/>
<evidence type="ECO:0000313" key="3">
    <source>
        <dbReference type="Proteomes" id="UP000300142"/>
    </source>
</evidence>
<organism evidence="2 3">
    <name type="scientific">Sphaerospermopsis reniformis</name>
    <dbReference type="NCBI Taxonomy" id="531300"/>
    <lineage>
        <taxon>Bacteria</taxon>
        <taxon>Bacillati</taxon>
        <taxon>Cyanobacteriota</taxon>
        <taxon>Cyanophyceae</taxon>
        <taxon>Nostocales</taxon>
        <taxon>Aphanizomenonaceae</taxon>
        <taxon>Sphaerospermopsis</taxon>
    </lineage>
</organism>
<proteinExistence type="predicted"/>
<evidence type="ECO:0000256" key="1">
    <source>
        <dbReference type="SAM" id="SignalP"/>
    </source>
</evidence>
<feature type="signal peptide" evidence="1">
    <location>
        <begin position="1"/>
        <end position="31"/>
    </location>
</feature>
<evidence type="ECO:0000313" key="2">
    <source>
        <dbReference type="EMBL" id="GCL39717.1"/>
    </source>
</evidence>
<dbReference type="EMBL" id="BJCE01000304">
    <property type="protein sequence ID" value="GCL39717.1"/>
    <property type="molecule type" value="Genomic_DNA"/>
</dbReference>
<keyword evidence="3" id="KW-1185">Reference proteome</keyword>
<comment type="caution">
    <text evidence="2">The sequence shown here is derived from an EMBL/GenBank/DDBJ whole genome shotgun (WGS) entry which is preliminary data.</text>
</comment>
<protein>
    <submittedName>
        <fullName evidence="2">Uncharacterized protein</fullName>
    </submittedName>
</protein>
<accession>A0A480A496</accession>
<dbReference type="Proteomes" id="UP000300142">
    <property type="component" value="Unassembled WGS sequence"/>
</dbReference>
<feature type="chain" id="PRO_5019747381" evidence="1">
    <location>
        <begin position="32"/>
        <end position="95"/>
    </location>
</feature>
<dbReference type="RefSeq" id="WP_096565605.1">
    <property type="nucleotide sequence ID" value="NZ_BJCE01000304.1"/>
</dbReference>
<sequence length="95" mass="10431">MNITKNITKLIFLACHLFLASLFLLVSPAQASTRWKTVATSDQIVAASVQPIPELTKPIFKQQNQQILNNIGCSCSACVQSNFHKLQGKLPSADF</sequence>
<keyword evidence="1" id="KW-0732">Signal</keyword>